<accession>X7F7X7</accession>
<organism evidence="10 11">
    <name type="scientific">Roseivivax isoporae LMG 25204</name>
    <dbReference type="NCBI Taxonomy" id="1449351"/>
    <lineage>
        <taxon>Bacteria</taxon>
        <taxon>Pseudomonadati</taxon>
        <taxon>Pseudomonadota</taxon>
        <taxon>Alphaproteobacteria</taxon>
        <taxon>Rhodobacterales</taxon>
        <taxon>Roseobacteraceae</taxon>
        <taxon>Roseivivax</taxon>
    </lineage>
</organism>
<keyword evidence="6" id="KW-0283">Flagellar rotation</keyword>
<evidence type="ECO:0000256" key="3">
    <source>
        <dbReference type="ARBA" id="ARBA00021897"/>
    </source>
</evidence>
<dbReference type="RefSeq" id="WP_084615338.1">
    <property type="nucleotide sequence ID" value="NZ_JAME01000014.1"/>
</dbReference>
<proteinExistence type="inferred from homology"/>
<dbReference type="Gene3D" id="2.30.330.10">
    <property type="entry name" value="SpoA-like"/>
    <property type="match status" value="1"/>
</dbReference>
<protein>
    <recommendedName>
        <fullName evidence="3">Flagellar motor switch protein FliN</fullName>
    </recommendedName>
</protein>
<evidence type="ECO:0000259" key="9">
    <source>
        <dbReference type="Pfam" id="PF01052"/>
    </source>
</evidence>
<comment type="similarity">
    <text evidence="2">Belongs to the FliN/MopA/SpaO family.</text>
</comment>
<comment type="caution">
    <text evidence="10">The sequence shown here is derived from an EMBL/GenBank/DDBJ whole genome shotgun (WGS) entry which is preliminary data.</text>
</comment>
<evidence type="ECO:0000313" key="11">
    <source>
        <dbReference type="Proteomes" id="UP000023430"/>
    </source>
</evidence>
<dbReference type="InterPro" id="IPR001172">
    <property type="entry name" value="FliN_T3SS_HrcQb"/>
</dbReference>
<reference evidence="10 11" key="1">
    <citation type="submission" date="2014-01" db="EMBL/GenBank/DDBJ databases">
        <title>Roseivivax isoporae LMG 25204 Genome Sequencing.</title>
        <authorList>
            <person name="Lai Q."/>
            <person name="Li G."/>
            <person name="Shao Z."/>
        </authorList>
    </citation>
    <scope>NUCLEOTIDE SEQUENCE [LARGE SCALE GENOMIC DNA]</scope>
    <source>
        <strain evidence="10 11">LMG 25204</strain>
    </source>
</reference>
<evidence type="ECO:0000256" key="4">
    <source>
        <dbReference type="ARBA" id="ARBA00022475"/>
    </source>
</evidence>
<dbReference type="Proteomes" id="UP000023430">
    <property type="component" value="Unassembled WGS sequence"/>
</dbReference>
<evidence type="ECO:0000256" key="7">
    <source>
        <dbReference type="ARBA" id="ARBA00023136"/>
    </source>
</evidence>
<gene>
    <name evidence="10" type="ORF">RISW2_04120</name>
</gene>
<dbReference type="InterPro" id="IPR051469">
    <property type="entry name" value="FliN/MopA/SpaO"/>
</dbReference>
<dbReference type="PRINTS" id="PR00956">
    <property type="entry name" value="FLGMOTORFLIN"/>
</dbReference>
<feature type="domain" description="Flagellar motor switch protein FliN-like C-terminal" evidence="9">
    <location>
        <begin position="73"/>
        <end position="144"/>
    </location>
</feature>
<dbReference type="Pfam" id="PF01052">
    <property type="entry name" value="FliMN_C"/>
    <property type="match status" value="1"/>
</dbReference>
<dbReference type="GO" id="GO:0071973">
    <property type="term" value="P:bacterial-type flagellum-dependent cell motility"/>
    <property type="evidence" value="ECO:0007669"/>
    <property type="project" value="InterPro"/>
</dbReference>
<evidence type="ECO:0000256" key="6">
    <source>
        <dbReference type="ARBA" id="ARBA00022779"/>
    </source>
</evidence>
<sequence length="151" mass="15998">MSDDRKTSPRGKPAEEPREASAGVGVAEAPAAADDATGDQDFGATIPEFDESQSVTTTAKPEGDGVAGRSIQAMLNVDLEVKVVLGDCRMPISTLLKLTRGSVIELDQRIGEPVELVVNDRLVARGELVKLAGDRIGVSLTEIVRDHVSEF</sequence>
<feature type="region of interest" description="Disordered" evidence="8">
    <location>
        <begin position="1"/>
        <end position="65"/>
    </location>
</feature>
<dbReference type="InterPro" id="IPR001543">
    <property type="entry name" value="FliN-like_C"/>
</dbReference>
<dbReference type="GO" id="GO:0006935">
    <property type="term" value="P:chemotaxis"/>
    <property type="evidence" value="ECO:0007669"/>
    <property type="project" value="UniProtKB-KW"/>
</dbReference>
<keyword evidence="7" id="KW-0472">Membrane</keyword>
<dbReference type="STRING" id="1449351.RISW2_04120"/>
<keyword evidence="4" id="KW-1003">Cell membrane</keyword>
<dbReference type="InterPro" id="IPR036429">
    <property type="entry name" value="SpoA-like_sf"/>
</dbReference>
<dbReference type="GO" id="GO:0003774">
    <property type="term" value="F:cytoskeletal motor activity"/>
    <property type="evidence" value="ECO:0007669"/>
    <property type="project" value="InterPro"/>
</dbReference>
<dbReference type="eggNOG" id="COG1886">
    <property type="taxonomic scope" value="Bacteria"/>
</dbReference>
<dbReference type="PANTHER" id="PTHR43484">
    <property type="match status" value="1"/>
</dbReference>
<feature type="compositionally biased region" description="Low complexity" evidence="8">
    <location>
        <begin position="20"/>
        <end position="44"/>
    </location>
</feature>
<evidence type="ECO:0000256" key="1">
    <source>
        <dbReference type="ARBA" id="ARBA00004413"/>
    </source>
</evidence>
<name>X7F7X7_9RHOB</name>
<dbReference type="PANTHER" id="PTHR43484:SF1">
    <property type="entry name" value="FLAGELLAR MOTOR SWITCH PROTEIN FLIN"/>
    <property type="match status" value="1"/>
</dbReference>
<dbReference type="PATRIC" id="fig|1449351.3.peg.2175"/>
<comment type="subcellular location">
    <subcellularLocation>
        <location evidence="1">Cell membrane</location>
        <topology evidence="1">Peripheral membrane protein</topology>
        <orientation evidence="1">Cytoplasmic side</orientation>
    </subcellularLocation>
</comment>
<keyword evidence="5" id="KW-0145">Chemotaxis</keyword>
<dbReference type="GO" id="GO:0009425">
    <property type="term" value="C:bacterial-type flagellum basal body"/>
    <property type="evidence" value="ECO:0007669"/>
    <property type="project" value="InterPro"/>
</dbReference>
<evidence type="ECO:0000313" key="10">
    <source>
        <dbReference type="EMBL" id="ETX28905.1"/>
    </source>
</evidence>
<feature type="compositionally biased region" description="Basic and acidic residues" evidence="8">
    <location>
        <begin position="1"/>
        <end position="19"/>
    </location>
</feature>
<evidence type="ECO:0000256" key="8">
    <source>
        <dbReference type="SAM" id="MobiDB-lite"/>
    </source>
</evidence>
<evidence type="ECO:0000256" key="5">
    <source>
        <dbReference type="ARBA" id="ARBA00022500"/>
    </source>
</evidence>
<dbReference type="GO" id="GO:0005886">
    <property type="term" value="C:plasma membrane"/>
    <property type="evidence" value="ECO:0007669"/>
    <property type="project" value="UniProtKB-SubCell"/>
</dbReference>
<dbReference type="AlphaFoldDB" id="X7F7X7"/>
<dbReference type="EMBL" id="JAME01000014">
    <property type="protein sequence ID" value="ETX28905.1"/>
    <property type="molecule type" value="Genomic_DNA"/>
</dbReference>
<evidence type="ECO:0000256" key="2">
    <source>
        <dbReference type="ARBA" id="ARBA00009226"/>
    </source>
</evidence>
<dbReference type="SUPFAM" id="SSF101801">
    <property type="entry name" value="Surface presentation of antigens (SPOA)"/>
    <property type="match status" value="1"/>
</dbReference>
<keyword evidence="11" id="KW-1185">Reference proteome</keyword>